<evidence type="ECO:0000313" key="2">
    <source>
        <dbReference type="EMBL" id="KIW05154.1"/>
    </source>
</evidence>
<dbReference type="CDD" id="cd10938">
    <property type="entry name" value="CE4_HpPgdA_like"/>
    <property type="match status" value="1"/>
</dbReference>
<dbReference type="InterPro" id="IPR011330">
    <property type="entry name" value="Glyco_hydro/deAcase_b/a-brl"/>
</dbReference>
<dbReference type="Proteomes" id="UP000053259">
    <property type="component" value="Unassembled WGS sequence"/>
</dbReference>
<dbReference type="AlphaFoldDB" id="A0A0D2B1F0"/>
<dbReference type="PANTHER" id="PTHR47561">
    <property type="entry name" value="POLYSACCHARIDE DEACETYLASE FAMILY PROTEIN (AFU_ORTHOLOGUE AFUA_6G05030)"/>
    <property type="match status" value="1"/>
</dbReference>
<dbReference type="InParanoid" id="A0A0D2B1F0"/>
<feature type="domain" description="NodB homology" evidence="1">
    <location>
        <begin position="31"/>
        <end position="309"/>
    </location>
</feature>
<proteinExistence type="predicted"/>
<name>A0A0D2B1F0_9PEZI</name>
<evidence type="ECO:0000259" key="1">
    <source>
        <dbReference type="PROSITE" id="PS51677"/>
    </source>
</evidence>
<evidence type="ECO:0000313" key="3">
    <source>
        <dbReference type="Proteomes" id="UP000053259"/>
    </source>
</evidence>
<dbReference type="InterPro" id="IPR037950">
    <property type="entry name" value="PgdA-like"/>
</dbReference>
<sequence length="309" mass="34878">MMSPTLKILISVDFDAVSGWLGTGQTPDNTLADYSSGFFAGRVGVPRLLKLFKRLGLSDKITWFIPGQSADTFPQETRAIIDSGAEIGLHGYCHEDNYKLTEEQERDVLRKCMDMFEKLTGKKPRGYRAPLYTTRPHTIKLLEEHGFLYDASLSLHDSKLSYLPRGGGSPIELPQFTPAAKASSWMVPSPQVNDAPGTVVEVPGNWYMEDMTPMQFWPHLPNSHGYVPTAAIEGMWLERLEFLLREMEEEPDAKDQITVFPLILHPDTSGMAHIIPMIERFLKKLQAKGDRVEFMTFGACVEQWKAQKL</sequence>
<dbReference type="GO" id="GO:0016810">
    <property type="term" value="F:hydrolase activity, acting on carbon-nitrogen (but not peptide) bonds"/>
    <property type="evidence" value="ECO:0007669"/>
    <property type="project" value="InterPro"/>
</dbReference>
<dbReference type="GO" id="GO:0005975">
    <property type="term" value="P:carbohydrate metabolic process"/>
    <property type="evidence" value="ECO:0007669"/>
    <property type="project" value="InterPro"/>
</dbReference>
<dbReference type="HOGENOM" id="CLU_029940_1_0_1"/>
<dbReference type="Gene3D" id="3.20.20.370">
    <property type="entry name" value="Glycoside hydrolase/deacetylase"/>
    <property type="match status" value="1"/>
</dbReference>
<protein>
    <recommendedName>
        <fullName evidence="1">NodB homology domain-containing protein</fullName>
    </recommendedName>
</protein>
<organism evidence="2 3">
    <name type="scientific">Verruconis gallopava</name>
    <dbReference type="NCBI Taxonomy" id="253628"/>
    <lineage>
        <taxon>Eukaryota</taxon>
        <taxon>Fungi</taxon>
        <taxon>Dikarya</taxon>
        <taxon>Ascomycota</taxon>
        <taxon>Pezizomycotina</taxon>
        <taxon>Dothideomycetes</taxon>
        <taxon>Pleosporomycetidae</taxon>
        <taxon>Venturiales</taxon>
        <taxon>Sympoventuriaceae</taxon>
        <taxon>Verruconis</taxon>
    </lineage>
</organism>
<dbReference type="SUPFAM" id="SSF88713">
    <property type="entry name" value="Glycoside hydrolase/deacetylase"/>
    <property type="match status" value="1"/>
</dbReference>
<gene>
    <name evidence="2" type="ORF">PV09_03705</name>
</gene>
<reference evidence="2 3" key="1">
    <citation type="submission" date="2015-01" db="EMBL/GenBank/DDBJ databases">
        <title>The Genome Sequence of Ochroconis gallopava CBS43764.</title>
        <authorList>
            <consortium name="The Broad Institute Genomics Platform"/>
            <person name="Cuomo C."/>
            <person name="de Hoog S."/>
            <person name="Gorbushina A."/>
            <person name="Stielow B."/>
            <person name="Teixiera M."/>
            <person name="Abouelleil A."/>
            <person name="Chapman S.B."/>
            <person name="Priest M."/>
            <person name="Young S.K."/>
            <person name="Wortman J."/>
            <person name="Nusbaum C."/>
            <person name="Birren B."/>
        </authorList>
    </citation>
    <scope>NUCLEOTIDE SEQUENCE [LARGE SCALE GENOMIC DNA]</scope>
    <source>
        <strain evidence="2 3">CBS 43764</strain>
    </source>
</reference>
<dbReference type="RefSeq" id="XP_016215023.1">
    <property type="nucleotide sequence ID" value="XM_016356934.1"/>
</dbReference>
<dbReference type="EMBL" id="KN847538">
    <property type="protein sequence ID" value="KIW05154.1"/>
    <property type="molecule type" value="Genomic_DNA"/>
</dbReference>
<dbReference type="InterPro" id="IPR002509">
    <property type="entry name" value="NODB_dom"/>
</dbReference>
<dbReference type="STRING" id="253628.A0A0D2B1F0"/>
<dbReference type="PROSITE" id="PS51677">
    <property type="entry name" value="NODB"/>
    <property type="match status" value="1"/>
</dbReference>
<dbReference type="GeneID" id="27311678"/>
<dbReference type="VEuPathDB" id="FungiDB:PV09_03705"/>
<dbReference type="PANTHER" id="PTHR47561:SF2">
    <property type="entry name" value="HYPOTHETICAL POLYSACCHARIDE DEACETYLASE (EUROFUNG)"/>
    <property type="match status" value="1"/>
</dbReference>
<dbReference type="Pfam" id="PF01522">
    <property type="entry name" value="Polysacc_deac_1"/>
    <property type="match status" value="1"/>
</dbReference>
<keyword evidence="3" id="KW-1185">Reference proteome</keyword>
<dbReference type="OrthoDB" id="504708at2759"/>
<accession>A0A0D2B1F0</accession>